<sequence length="293" mass="33915">MCQPCYRRDARYGTPEYERIDLDDLTYDFVVQNCTRSGECLIWTGVLGKEGFPQTADRKLWREEGKQRQIRIHRWMYESQVGELRKGQQVRQTCGNKLCVFPGHLEVSTPRPGRSPLGEAGQYKGRKKRDDDGERCANGHEWTEETLYVDRRDRRVCRACQAASHVRSKGGDASAHEWKRRKSWEDTPQCANGHLFEEHGWYFNGEARVCRKCFAEKERVRWLRVNYGLTLEDFKKLLADQDFTCSSALRFSIRARATWCPALITTTLMVESEAFFAGHAILAWDTSKTISGA</sequence>
<evidence type="ECO:0000313" key="2">
    <source>
        <dbReference type="EMBL" id="GAA3614354.1"/>
    </source>
</evidence>
<feature type="region of interest" description="Disordered" evidence="1">
    <location>
        <begin position="107"/>
        <end position="135"/>
    </location>
</feature>
<dbReference type="EMBL" id="BAABDQ010000051">
    <property type="protein sequence ID" value="GAA3614354.1"/>
    <property type="molecule type" value="Genomic_DNA"/>
</dbReference>
<evidence type="ECO:0000313" key="3">
    <source>
        <dbReference type="Proteomes" id="UP001500630"/>
    </source>
</evidence>
<gene>
    <name evidence="2" type="ORF">GCM10022419_119390</name>
</gene>
<dbReference type="InterPro" id="IPR044925">
    <property type="entry name" value="His-Me_finger_sf"/>
</dbReference>
<evidence type="ECO:0008006" key="4">
    <source>
        <dbReference type="Google" id="ProtNLM"/>
    </source>
</evidence>
<proteinExistence type="predicted"/>
<keyword evidence="3" id="KW-1185">Reference proteome</keyword>
<dbReference type="SUPFAM" id="SSF54060">
    <property type="entry name" value="His-Me finger endonucleases"/>
    <property type="match status" value="1"/>
</dbReference>
<comment type="caution">
    <text evidence="2">The sequence shown here is derived from an EMBL/GenBank/DDBJ whole genome shotgun (WGS) entry which is preliminary data.</text>
</comment>
<accession>A0ABP6ZQ10</accession>
<evidence type="ECO:0000256" key="1">
    <source>
        <dbReference type="SAM" id="MobiDB-lite"/>
    </source>
</evidence>
<organism evidence="2 3">
    <name type="scientific">Nonomuraea rosea</name>
    <dbReference type="NCBI Taxonomy" id="638574"/>
    <lineage>
        <taxon>Bacteria</taxon>
        <taxon>Bacillati</taxon>
        <taxon>Actinomycetota</taxon>
        <taxon>Actinomycetes</taxon>
        <taxon>Streptosporangiales</taxon>
        <taxon>Streptosporangiaceae</taxon>
        <taxon>Nonomuraea</taxon>
    </lineage>
</organism>
<dbReference type="Proteomes" id="UP001500630">
    <property type="component" value="Unassembled WGS sequence"/>
</dbReference>
<name>A0ABP6ZQ10_9ACTN</name>
<protein>
    <recommendedName>
        <fullName evidence="4">HNH endonuclease</fullName>
    </recommendedName>
</protein>
<reference evidence="3" key="1">
    <citation type="journal article" date="2019" name="Int. J. Syst. Evol. Microbiol.">
        <title>The Global Catalogue of Microorganisms (GCM) 10K type strain sequencing project: providing services to taxonomists for standard genome sequencing and annotation.</title>
        <authorList>
            <consortium name="The Broad Institute Genomics Platform"/>
            <consortium name="The Broad Institute Genome Sequencing Center for Infectious Disease"/>
            <person name="Wu L."/>
            <person name="Ma J."/>
        </authorList>
    </citation>
    <scope>NUCLEOTIDE SEQUENCE [LARGE SCALE GENOMIC DNA]</scope>
    <source>
        <strain evidence="3">JCM 17326</strain>
    </source>
</reference>